<organism evidence="1 2">
    <name type="scientific">Candidatus Magnetoglobus multicellularis str. Araruama</name>
    <dbReference type="NCBI Taxonomy" id="890399"/>
    <lineage>
        <taxon>Bacteria</taxon>
        <taxon>Pseudomonadati</taxon>
        <taxon>Thermodesulfobacteriota</taxon>
        <taxon>Desulfobacteria</taxon>
        <taxon>Desulfobacterales</taxon>
        <taxon>Desulfobacteraceae</taxon>
        <taxon>Candidatus Magnetoglobus</taxon>
    </lineage>
</organism>
<gene>
    <name evidence="1" type="ORF">OMM_13221</name>
</gene>
<feature type="non-terminal residue" evidence="1">
    <location>
        <position position="1"/>
    </location>
</feature>
<name>A0A1V1NU96_9BACT</name>
<dbReference type="Proteomes" id="UP000189670">
    <property type="component" value="Unassembled WGS sequence"/>
</dbReference>
<comment type="caution">
    <text evidence="1">The sequence shown here is derived from an EMBL/GenBank/DDBJ whole genome shotgun (WGS) entry which is preliminary data.</text>
</comment>
<sequence>GHLLIKATNSILLSGTWPQHTGASILSNSTYLDANAGNAGQIEIETHDLTILDGGSIQSVSGTGTSDKIDIKCSGDITLSGGDEFGMPSVITSRNLGILDNSGDGGDIIIEANNLYIKEGGSINSLTEGPGDAGKIIISTNESILDDYSSIDSSSYGSGDAGNIQINTKDLLLTNYSMITSSAYMEGAAGNISILKSDRTILNNSLIFSYLEENANNIENCGNINIDTNYLYLKEGSVVYTSTYGGCNAGNISIKVKELLELSGWSPFQDTDTNMYNDFSYISSSSFGTNAKGNAGSIDLYSKIIRIKDGGKIWSKTYSLGNAGNINIYDAELLHLFGYDKNNASCIISTGSNFNSGNAGNINISAKEIRLEDATQLDTSILGSGNAGNIIIQNANKIVLGNERTSESGKNKRCSITSQSASKEAGAGKAGNISIFSENLEVKYASYIFAGSRGGGDGGD</sequence>
<dbReference type="SUPFAM" id="SSF51126">
    <property type="entry name" value="Pectin lyase-like"/>
    <property type="match status" value="3"/>
</dbReference>
<dbReference type="AlphaFoldDB" id="A0A1V1NU96"/>
<reference evidence="2" key="1">
    <citation type="submission" date="2012-11" db="EMBL/GenBank/DDBJ databases">
        <authorList>
            <person name="Lucero-Rivera Y.E."/>
            <person name="Tovar-Ramirez D."/>
        </authorList>
    </citation>
    <scope>NUCLEOTIDE SEQUENCE [LARGE SCALE GENOMIC DNA]</scope>
    <source>
        <strain evidence="2">Araruama</strain>
    </source>
</reference>
<evidence type="ECO:0000313" key="1">
    <source>
        <dbReference type="EMBL" id="ETR66123.1"/>
    </source>
</evidence>
<dbReference type="Gene3D" id="2.160.20.10">
    <property type="entry name" value="Single-stranded right-handed beta-helix, Pectin lyase-like"/>
    <property type="match status" value="2"/>
</dbReference>
<protein>
    <submittedName>
        <fullName evidence="1">Uncharacterized protein</fullName>
    </submittedName>
</protein>
<dbReference type="InterPro" id="IPR012334">
    <property type="entry name" value="Pectin_lyas_fold"/>
</dbReference>
<evidence type="ECO:0000313" key="2">
    <source>
        <dbReference type="Proteomes" id="UP000189670"/>
    </source>
</evidence>
<accession>A0A1V1NU96</accession>
<proteinExistence type="predicted"/>
<dbReference type="InterPro" id="IPR011050">
    <property type="entry name" value="Pectin_lyase_fold/virulence"/>
</dbReference>
<dbReference type="EMBL" id="ATBP01002215">
    <property type="protein sequence ID" value="ETR66123.1"/>
    <property type="molecule type" value="Genomic_DNA"/>
</dbReference>
<feature type="non-terminal residue" evidence="1">
    <location>
        <position position="460"/>
    </location>
</feature>